<name>A0A418PLI1_9BACT</name>
<proteinExistence type="predicted"/>
<protein>
    <submittedName>
        <fullName evidence="1">Uncharacterized protein</fullName>
    </submittedName>
</protein>
<gene>
    <name evidence="1" type="ORF">D0X99_19670</name>
</gene>
<dbReference type="EMBL" id="QXML01000016">
    <property type="protein sequence ID" value="RIW12177.1"/>
    <property type="molecule type" value="Genomic_DNA"/>
</dbReference>
<dbReference type="Proteomes" id="UP000283522">
    <property type="component" value="Unassembled WGS sequence"/>
</dbReference>
<organism evidence="1 2">
    <name type="scientific">Algoriphagus lacus</name>
    <dbReference type="NCBI Taxonomy" id="2056311"/>
    <lineage>
        <taxon>Bacteria</taxon>
        <taxon>Pseudomonadati</taxon>
        <taxon>Bacteroidota</taxon>
        <taxon>Cytophagia</taxon>
        <taxon>Cytophagales</taxon>
        <taxon>Cyclobacteriaceae</taxon>
        <taxon>Algoriphagus</taxon>
    </lineage>
</organism>
<evidence type="ECO:0000313" key="1">
    <source>
        <dbReference type="EMBL" id="RIW12177.1"/>
    </source>
</evidence>
<reference evidence="1 2" key="1">
    <citation type="submission" date="2018-09" db="EMBL/GenBank/DDBJ databases">
        <authorList>
            <person name="Wang X."/>
            <person name="Du Z."/>
        </authorList>
    </citation>
    <scope>NUCLEOTIDE SEQUENCE [LARGE SCALE GENOMIC DNA]</scope>
    <source>
        <strain evidence="1 2">N3</strain>
    </source>
</reference>
<comment type="caution">
    <text evidence="1">The sequence shown here is derived from an EMBL/GenBank/DDBJ whole genome shotgun (WGS) entry which is preliminary data.</text>
</comment>
<evidence type="ECO:0000313" key="2">
    <source>
        <dbReference type="Proteomes" id="UP000283522"/>
    </source>
</evidence>
<sequence length="122" mass="14098">MQLLRAKVMDAFKKSKKTRESAESVDFVDSLLKIEFSDLFVISNPEKNNSPRTELNYHEIATISGKAFELAMVNQFNFVIHPTKRAYIPEIRLSFFFLRILKAKRHGLFVQNALGGFRPKGY</sequence>
<keyword evidence="2" id="KW-1185">Reference proteome</keyword>
<dbReference type="AlphaFoldDB" id="A0A418PLI1"/>
<accession>A0A418PLI1</accession>
<dbReference type="RefSeq" id="WP_119479589.1">
    <property type="nucleotide sequence ID" value="NZ_QXML01000016.1"/>
</dbReference>